<evidence type="ECO:0000256" key="1">
    <source>
        <dbReference type="ARBA" id="ARBA00022443"/>
    </source>
</evidence>
<feature type="domain" description="SH3" evidence="4">
    <location>
        <begin position="97"/>
        <end position="156"/>
    </location>
</feature>
<proteinExistence type="predicted"/>
<dbReference type="Gene3D" id="1.10.555.10">
    <property type="entry name" value="Rho GTPase activation protein"/>
    <property type="match status" value="2"/>
</dbReference>
<evidence type="ECO:0000259" key="4">
    <source>
        <dbReference type="PROSITE" id="PS50002"/>
    </source>
</evidence>
<dbReference type="SMART" id="SM00326">
    <property type="entry name" value="SH3"/>
    <property type="match status" value="2"/>
</dbReference>
<dbReference type="InterPro" id="IPR001452">
    <property type="entry name" value="SH3_domain"/>
</dbReference>
<dbReference type="InterPro" id="IPR000198">
    <property type="entry name" value="RhoGAP_dom"/>
</dbReference>
<keyword evidence="7" id="KW-1185">Reference proteome</keyword>
<keyword evidence="1 3" id="KW-0728">SH3 domain</keyword>
<evidence type="ECO:0000259" key="5">
    <source>
        <dbReference type="PROSITE" id="PS50238"/>
    </source>
</evidence>
<protein>
    <submittedName>
        <fullName evidence="6">Rho GTPase-activating protein 4</fullName>
    </submittedName>
</protein>
<dbReference type="Gene3D" id="2.30.30.40">
    <property type="entry name" value="SH3 Domains"/>
    <property type="match status" value="2"/>
</dbReference>
<dbReference type="PANTHER" id="PTHR14166">
    <property type="entry name" value="SLIT-ROBO RHO GTPASE ACTIVATING PROTEIN"/>
    <property type="match status" value="1"/>
</dbReference>
<feature type="domain" description="Rho-GAP" evidence="5">
    <location>
        <begin position="1"/>
        <end position="46"/>
    </location>
</feature>
<sequence>MMDPYNLAVCFGPTLLPVPPGQDPVALQGQVNQLVQTLIVQPARVFPPLTLLPGPVYEKCMAPPSASCLGDTQVEGLAGENEPELEAGTPAQEDVLEGVVEAVACFSYTGRTAKELTFQRGDVLRLHERASDDWWRGEYAGTCGLIPHKYITLPEGAEKQAVGPELQAGELLSSAEGLPAVEITQRFALTGFSPLGVVASITELEAMEERVELVSRLLTQLPGPVLVVLRYLFTFLSHLAQYSDENMMDPYNLAVCFGPTLLPVPPGQDPVALQGQVNQLVQTLIVQPARVFPPLTLLPGPVYEKCMAPPSASCLGDTQVEGLAGENEPELEAGTPAQEDVLEGVVEAVACFSYTGRTAKELTFQRGDVLRLHERASDDWWRGEYAGTCGLIPHKYITLPEGGKWRVVWARDYRAGFKAGI</sequence>
<reference evidence="6 7" key="1">
    <citation type="journal article" date="2013" name="Nat. Commun.">
        <title>Genome analysis reveals insights into physiology and longevity of the Brandt's bat Myotis brandtii.</title>
        <authorList>
            <person name="Seim I."/>
            <person name="Fang X."/>
            <person name="Xiong Z."/>
            <person name="Lobanov A.V."/>
            <person name="Huang Z."/>
            <person name="Ma S."/>
            <person name="Feng Y."/>
            <person name="Turanov A.A."/>
            <person name="Zhu Y."/>
            <person name="Lenz T.L."/>
            <person name="Gerashchenko M.V."/>
            <person name="Fan D."/>
            <person name="Hee Yim S."/>
            <person name="Yao X."/>
            <person name="Jordan D."/>
            <person name="Xiong Y."/>
            <person name="Ma Y."/>
            <person name="Lyapunov A.N."/>
            <person name="Chen G."/>
            <person name="Kulakova O.I."/>
            <person name="Sun Y."/>
            <person name="Lee S.G."/>
            <person name="Bronson R.T."/>
            <person name="Moskalev A.A."/>
            <person name="Sunyaev S.R."/>
            <person name="Zhang G."/>
            <person name="Krogh A."/>
            <person name="Wang J."/>
            <person name="Gladyshev V.N."/>
        </authorList>
    </citation>
    <scope>NUCLEOTIDE SEQUENCE [LARGE SCALE GENOMIC DNA]</scope>
</reference>
<accession>S7NSW6</accession>
<dbReference type="PROSITE" id="PS50238">
    <property type="entry name" value="RHOGAP"/>
    <property type="match status" value="2"/>
</dbReference>
<evidence type="ECO:0000313" key="6">
    <source>
        <dbReference type="EMBL" id="EPQ20191.1"/>
    </source>
</evidence>
<gene>
    <name evidence="6" type="ORF">D623_10010680</name>
</gene>
<dbReference type="SUPFAM" id="SSF48350">
    <property type="entry name" value="GTPase activation domain, GAP"/>
    <property type="match status" value="2"/>
</dbReference>
<dbReference type="EMBL" id="KE164798">
    <property type="protein sequence ID" value="EPQ20191.1"/>
    <property type="molecule type" value="Genomic_DNA"/>
</dbReference>
<dbReference type="SMART" id="SM00324">
    <property type="entry name" value="RhoGAP"/>
    <property type="match status" value="1"/>
</dbReference>
<dbReference type="InterPro" id="IPR051627">
    <property type="entry name" value="SLIT-ROBO_RhoGAP"/>
</dbReference>
<dbReference type="InterPro" id="IPR008936">
    <property type="entry name" value="Rho_GTPase_activation_prot"/>
</dbReference>
<evidence type="ECO:0000256" key="2">
    <source>
        <dbReference type="ARBA" id="ARBA00023054"/>
    </source>
</evidence>
<evidence type="ECO:0000256" key="3">
    <source>
        <dbReference type="PROSITE-ProRule" id="PRU00192"/>
    </source>
</evidence>
<feature type="domain" description="Rho-GAP" evidence="5">
    <location>
        <begin position="72"/>
        <end position="292"/>
    </location>
</feature>
<evidence type="ECO:0000313" key="7">
    <source>
        <dbReference type="Proteomes" id="UP000052978"/>
    </source>
</evidence>
<dbReference type="FunFam" id="2.30.30.40:FF:000404">
    <property type="entry name" value="Rho GTPase-activating protein 4"/>
    <property type="match status" value="2"/>
</dbReference>
<dbReference type="GO" id="GO:0007165">
    <property type="term" value="P:signal transduction"/>
    <property type="evidence" value="ECO:0007669"/>
    <property type="project" value="InterPro"/>
</dbReference>
<dbReference type="PROSITE" id="PS50002">
    <property type="entry name" value="SH3"/>
    <property type="match status" value="2"/>
</dbReference>
<dbReference type="Pfam" id="PF00018">
    <property type="entry name" value="SH3_1"/>
    <property type="match status" value="2"/>
</dbReference>
<dbReference type="Pfam" id="PF00620">
    <property type="entry name" value="RhoGAP"/>
    <property type="match status" value="1"/>
</dbReference>
<dbReference type="Proteomes" id="UP000052978">
    <property type="component" value="Unassembled WGS sequence"/>
</dbReference>
<organism evidence="6 7">
    <name type="scientific">Myotis brandtii</name>
    <name type="common">Brandt's bat</name>
    <dbReference type="NCBI Taxonomy" id="109478"/>
    <lineage>
        <taxon>Eukaryota</taxon>
        <taxon>Metazoa</taxon>
        <taxon>Chordata</taxon>
        <taxon>Craniata</taxon>
        <taxon>Vertebrata</taxon>
        <taxon>Euteleostomi</taxon>
        <taxon>Mammalia</taxon>
        <taxon>Eutheria</taxon>
        <taxon>Laurasiatheria</taxon>
        <taxon>Chiroptera</taxon>
        <taxon>Yangochiroptera</taxon>
        <taxon>Vespertilionidae</taxon>
        <taxon>Myotis</taxon>
    </lineage>
</organism>
<keyword evidence="2" id="KW-0175">Coiled coil</keyword>
<name>S7NSW6_MYOBR</name>
<feature type="domain" description="SH3" evidence="4">
    <location>
        <begin position="343"/>
        <end position="402"/>
    </location>
</feature>
<dbReference type="InterPro" id="IPR036028">
    <property type="entry name" value="SH3-like_dom_sf"/>
</dbReference>
<dbReference type="AlphaFoldDB" id="S7NSW6"/>
<dbReference type="SUPFAM" id="SSF50044">
    <property type="entry name" value="SH3-domain"/>
    <property type="match status" value="2"/>
</dbReference>